<proteinExistence type="inferred from homology"/>
<feature type="domain" description="NlpC/P60" evidence="6">
    <location>
        <begin position="151"/>
        <end position="275"/>
    </location>
</feature>
<dbReference type="SUPFAM" id="SSF54001">
    <property type="entry name" value="Cysteine proteinases"/>
    <property type="match status" value="1"/>
</dbReference>
<dbReference type="Pfam" id="PF05036">
    <property type="entry name" value="SPOR"/>
    <property type="match status" value="1"/>
</dbReference>
<dbReference type="KEGG" id="sat:SYN_01486"/>
<evidence type="ECO:0000256" key="2">
    <source>
        <dbReference type="ARBA" id="ARBA00022670"/>
    </source>
</evidence>
<dbReference type="Pfam" id="PF00877">
    <property type="entry name" value="NLPC_P60"/>
    <property type="match status" value="1"/>
</dbReference>
<keyword evidence="4" id="KW-0788">Thiol protease</keyword>
<evidence type="ECO:0000313" key="7">
    <source>
        <dbReference type="EMBL" id="ABC77179.1"/>
    </source>
</evidence>
<evidence type="ECO:0000259" key="5">
    <source>
        <dbReference type="PROSITE" id="PS51724"/>
    </source>
</evidence>
<dbReference type="MEROPS" id="C40.006"/>
<dbReference type="AlphaFoldDB" id="Q2LSW7"/>
<name>Q2LSW7_SYNAS</name>
<evidence type="ECO:0000259" key="6">
    <source>
        <dbReference type="PROSITE" id="PS51935"/>
    </source>
</evidence>
<dbReference type="STRING" id="56780.SYN_01486"/>
<evidence type="ECO:0000256" key="1">
    <source>
        <dbReference type="ARBA" id="ARBA00007074"/>
    </source>
</evidence>
<accession>Q2LSW7</accession>
<organism evidence="7 8">
    <name type="scientific">Syntrophus aciditrophicus (strain SB)</name>
    <dbReference type="NCBI Taxonomy" id="56780"/>
    <lineage>
        <taxon>Bacteria</taxon>
        <taxon>Pseudomonadati</taxon>
        <taxon>Thermodesulfobacteriota</taxon>
        <taxon>Syntrophia</taxon>
        <taxon>Syntrophales</taxon>
        <taxon>Syntrophaceae</taxon>
        <taxon>Syntrophus</taxon>
    </lineage>
</organism>
<dbReference type="GO" id="GO:0008234">
    <property type="term" value="F:cysteine-type peptidase activity"/>
    <property type="evidence" value="ECO:0007669"/>
    <property type="project" value="UniProtKB-KW"/>
</dbReference>
<dbReference type="GO" id="GO:0042834">
    <property type="term" value="F:peptidoglycan binding"/>
    <property type="evidence" value="ECO:0007669"/>
    <property type="project" value="InterPro"/>
</dbReference>
<evidence type="ECO:0000256" key="3">
    <source>
        <dbReference type="ARBA" id="ARBA00022801"/>
    </source>
</evidence>
<dbReference type="PROSITE" id="PS51724">
    <property type="entry name" value="SPOR"/>
    <property type="match status" value="1"/>
</dbReference>
<sequence length="275" mass="30901">MRKGREEKRRKVENPVRILTGAFLLIVCAAFPAFFGGCSSKTYWPQQRPEVRVKPTPAKKLANMGFTIQAGAFSRVENAARLTEALRLQGLDAYYFVHSSGLYKVRFGNFTAKAQARKRAETLRQAGVIAEYYIVTPEEYNVAQRPRLGDDHFREQLIKTAHSFIGVPYLWGGTSRENGFDCSGLVMAVYQLNGLDLPRTSREQFEAGTPVDRDCLRKGDLVFFANGNGAPISHVGIYIGDGRFIHAPATGKNIRVESLDRDYYARRYAGSRTYL</sequence>
<dbReference type="SUPFAM" id="SSF110997">
    <property type="entry name" value="Sporulation related repeat"/>
    <property type="match status" value="1"/>
</dbReference>
<dbReference type="Gene3D" id="3.30.70.1070">
    <property type="entry name" value="Sporulation related repeat"/>
    <property type="match status" value="1"/>
</dbReference>
<keyword evidence="8" id="KW-1185">Reference proteome</keyword>
<dbReference type="eggNOG" id="COG3087">
    <property type="taxonomic scope" value="Bacteria"/>
</dbReference>
<dbReference type="InterPro" id="IPR036680">
    <property type="entry name" value="SPOR-like_sf"/>
</dbReference>
<dbReference type="Gene3D" id="3.90.1720.10">
    <property type="entry name" value="endopeptidase domain like (from Nostoc punctiforme)"/>
    <property type="match status" value="1"/>
</dbReference>
<dbReference type="HOGENOM" id="CLU_016043_1_5_7"/>
<dbReference type="InterPro" id="IPR007730">
    <property type="entry name" value="SPOR-like_dom"/>
</dbReference>
<protein>
    <submittedName>
        <fullName evidence="7">Cell wall-associated hydrolase</fullName>
    </submittedName>
</protein>
<dbReference type="InterPro" id="IPR038765">
    <property type="entry name" value="Papain-like_cys_pep_sf"/>
</dbReference>
<dbReference type="InterPro" id="IPR051202">
    <property type="entry name" value="Peptidase_C40"/>
</dbReference>
<dbReference type="InterPro" id="IPR000064">
    <property type="entry name" value="NLP_P60_dom"/>
</dbReference>
<evidence type="ECO:0000256" key="4">
    <source>
        <dbReference type="ARBA" id="ARBA00022807"/>
    </source>
</evidence>
<dbReference type="Proteomes" id="UP000001933">
    <property type="component" value="Chromosome"/>
</dbReference>
<dbReference type="GO" id="GO:0006508">
    <property type="term" value="P:proteolysis"/>
    <property type="evidence" value="ECO:0007669"/>
    <property type="project" value="UniProtKB-KW"/>
</dbReference>
<dbReference type="RefSeq" id="WP_011417208.1">
    <property type="nucleotide sequence ID" value="NC_007759.1"/>
</dbReference>
<dbReference type="PROSITE" id="PS51935">
    <property type="entry name" value="NLPC_P60"/>
    <property type="match status" value="1"/>
</dbReference>
<dbReference type="EMBL" id="CP000252">
    <property type="protein sequence ID" value="ABC77179.1"/>
    <property type="molecule type" value="Genomic_DNA"/>
</dbReference>
<dbReference type="PANTHER" id="PTHR47053:SF1">
    <property type="entry name" value="MUREIN DD-ENDOPEPTIDASE MEPH-RELATED"/>
    <property type="match status" value="1"/>
</dbReference>
<comment type="similarity">
    <text evidence="1">Belongs to the peptidase C40 family.</text>
</comment>
<reference evidence="7 8" key="1">
    <citation type="journal article" date="2007" name="Proc. Natl. Acad. Sci. U.S.A.">
        <title>The genome of Syntrophus aciditrophicus: life at the thermodynamic limit of microbial growth.</title>
        <authorList>
            <person name="McInerney M.J."/>
            <person name="Rohlin L."/>
            <person name="Mouttaki H."/>
            <person name="Kim U."/>
            <person name="Krupp R.S."/>
            <person name="Rios-Hernandez L."/>
            <person name="Sieber J."/>
            <person name="Struchtemeyer C.G."/>
            <person name="Bhattacharyya A."/>
            <person name="Campbell J.W."/>
            <person name="Gunsalus R.P."/>
        </authorList>
    </citation>
    <scope>NUCLEOTIDE SEQUENCE [LARGE SCALE GENOMIC DNA]</scope>
    <source>
        <strain evidence="7 8">SB</strain>
    </source>
</reference>
<feature type="domain" description="SPOR" evidence="5">
    <location>
        <begin position="60"/>
        <end position="137"/>
    </location>
</feature>
<dbReference type="eggNOG" id="COG0791">
    <property type="taxonomic scope" value="Bacteria"/>
</dbReference>
<keyword evidence="2" id="KW-0645">Protease</keyword>
<dbReference type="PANTHER" id="PTHR47053">
    <property type="entry name" value="MUREIN DD-ENDOPEPTIDASE MEPH-RELATED"/>
    <property type="match status" value="1"/>
</dbReference>
<dbReference type="InParanoid" id="Q2LSW7"/>
<evidence type="ECO:0000313" key="8">
    <source>
        <dbReference type="Proteomes" id="UP000001933"/>
    </source>
</evidence>
<gene>
    <name evidence="7" type="ORF">SYN_01486</name>
</gene>
<keyword evidence="3 7" id="KW-0378">Hydrolase</keyword>